<gene>
    <name evidence="1" type="ORF">CTE05_25490</name>
</gene>
<dbReference type="EMBL" id="BJWH01000013">
    <property type="protein sequence ID" value="GEL99002.1"/>
    <property type="molecule type" value="Genomic_DNA"/>
</dbReference>
<sequence>MSEPPDGRPVLVMDGSRFDDYAGFAREFTQFLDNYAWHGDLNALNDIMWGGFGTPQGSWTLRWTHSERSRAALGYEETARRLHELLPRVHSTGRAHWQERLDQARRHEGPTLFDEVVEIIRDHDVHGGESGDRVTLDLA</sequence>
<accession>A0A511JLV2</accession>
<evidence type="ECO:0008006" key="3">
    <source>
        <dbReference type="Google" id="ProtNLM"/>
    </source>
</evidence>
<dbReference type="Gene3D" id="3.30.370.10">
    <property type="entry name" value="Barstar-like"/>
    <property type="match status" value="1"/>
</dbReference>
<reference evidence="1 2" key="1">
    <citation type="submission" date="2019-07" db="EMBL/GenBank/DDBJ databases">
        <title>Whole genome shotgun sequence of Cellulomonas terrae NBRC 100819.</title>
        <authorList>
            <person name="Hosoyama A."/>
            <person name="Uohara A."/>
            <person name="Ohji S."/>
            <person name="Ichikawa N."/>
        </authorList>
    </citation>
    <scope>NUCLEOTIDE SEQUENCE [LARGE SCALE GENOMIC DNA]</scope>
    <source>
        <strain evidence="1 2">NBRC 100819</strain>
    </source>
</reference>
<protein>
    <recommendedName>
        <fullName evidence="3">Barstar (barnase inhibitor) domain-containing protein</fullName>
    </recommendedName>
</protein>
<name>A0A511JLV2_9CELL</name>
<dbReference type="SUPFAM" id="SSF52038">
    <property type="entry name" value="Barstar-related"/>
    <property type="match status" value="1"/>
</dbReference>
<dbReference type="InterPro" id="IPR035905">
    <property type="entry name" value="Barstar-like_sf"/>
</dbReference>
<evidence type="ECO:0000313" key="2">
    <source>
        <dbReference type="Proteomes" id="UP000321049"/>
    </source>
</evidence>
<dbReference type="RefSeq" id="WP_246123570.1">
    <property type="nucleotide sequence ID" value="NZ_BJWH01000013.1"/>
</dbReference>
<organism evidence="1 2">
    <name type="scientific">Cellulomonas terrae</name>
    <dbReference type="NCBI Taxonomy" id="311234"/>
    <lineage>
        <taxon>Bacteria</taxon>
        <taxon>Bacillati</taxon>
        <taxon>Actinomycetota</taxon>
        <taxon>Actinomycetes</taxon>
        <taxon>Micrococcales</taxon>
        <taxon>Cellulomonadaceae</taxon>
        <taxon>Cellulomonas</taxon>
    </lineage>
</organism>
<keyword evidence="2" id="KW-1185">Reference proteome</keyword>
<dbReference type="Proteomes" id="UP000321049">
    <property type="component" value="Unassembled WGS sequence"/>
</dbReference>
<dbReference type="AlphaFoldDB" id="A0A511JLV2"/>
<comment type="caution">
    <text evidence="1">The sequence shown here is derived from an EMBL/GenBank/DDBJ whole genome shotgun (WGS) entry which is preliminary data.</text>
</comment>
<evidence type="ECO:0000313" key="1">
    <source>
        <dbReference type="EMBL" id="GEL99002.1"/>
    </source>
</evidence>
<proteinExistence type="predicted"/>